<dbReference type="Pfam" id="PF01790">
    <property type="entry name" value="LGT"/>
    <property type="match status" value="1"/>
</dbReference>
<dbReference type="InterPro" id="IPR001640">
    <property type="entry name" value="Lgt"/>
</dbReference>
<dbReference type="GO" id="GO:0008961">
    <property type="term" value="F:phosphatidylglycerol-prolipoprotein diacylglyceryl transferase activity"/>
    <property type="evidence" value="ECO:0007669"/>
    <property type="project" value="InterPro"/>
</dbReference>
<feature type="transmembrane region" description="Helical" evidence="7">
    <location>
        <begin position="158"/>
        <end position="178"/>
    </location>
</feature>
<feature type="transmembrane region" description="Helical" evidence="7">
    <location>
        <begin position="116"/>
        <end position="138"/>
    </location>
</feature>
<evidence type="ECO:0000256" key="5">
    <source>
        <dbReference type="ARBA" id="ARBA00022989"/>
    </source>
</evidence>
<reference evidence="9" key="1">
    <citation type="submission" date="2017-09" db="EMBL/GenBank/DDBJ databases">
        <title>Depth-based differentiation of microbial function through sediment-hosted aquifers and enrichment of novel symbionts in the deep terrestrial subsurface.</title>
        <authorList>
            <person name="Probst A.J."/>
            <person name="Ladd B."/>
            <person name="Jarett J.K."/>
            <person name="Geller-Mcgrath D.E."/>
            <person name="Sieber C.M.K."/>
            <person name="Emerson J.B."/>
            <person name="Anantharaman K."/>
            <person name="Thomas B.C."/>
            <person name="Malmstrom R."/>
            <person name="Stieglmeier M."/>
            <person name="Klingl A."/>
            <person name="Woyke T."/>
            <person name="Ryan C.M."/>
            <person name="Banfield J.F."/>
        </authorList>
    </citation>
    <scope>NUCLEOTIDE SEQUENCE [LARGE SCALE GENOMIC DNA]</scope>
</reference>
<evidence type="ECO:0000313" key="9">
    <source>
        <dbReference type="Proteomes" id="UP000230556"/>
    </source>
</evidence>
<keyword evidence="6 7" id="KW-0472">Membrane</keyword>
<evidence type="ECO:0000256" key="7">
    <source>
        <dbReference type="SAM" id="Phobius"/>
    </source>
</evidence>
<evidence type="ECO:0008006" key="10">
    <source>
        <dbReference type="Google" id="ProtNLM"/>
    </source>
</evidence>
<dbReference type="Proteomes" id="UP000230556">
    <property type="component" value="Unassembled WGS sequence"/>
</dbReference>
<feature type="non-terminal residue" evidence="8">
    <location>
        <position position="252"/>
    </location>
</feature>
<dbReference type="EMBL" id="PFFO01000083">
    <property type="protein sequence ID" value="PIW07917.1"/>
    <property type="molecule type" value="Genomic_DNA"/>
</dbReference>
<evidence type="ECO:0000256" key="4">
    <source>
        <dbReference type="ARBA" id="ARBA00022692"/>
    </source>
</evidence>
<accession>A0A2M7FQA5</accession>
<gene>
    <name evidence="8" type="ORF">COW38_01865</name>
</gene>
<dbReference type="GO" id="GO:0005886">
    <property type="term" value="C:plasma membrane"/>
    <property type="evidence" value="ECO:0007669"/>
    <property type="project" value="InterPro"/>
</dbReference>
<feature type="transmembrane region" description="Helical" evidence="7">
    <location>
        <begin position="79"/>
        <end position="104"/>
    </location>
</feature>
<proteinExistence type="inferred from homology"/>
<comment type="similarity">
    <text evidence="1">Belongs to the Lgt family.</text>
</comment>
<keyword evidence="3" id="KW-0808">Transferase</keyword>
<dbReference type="AlphaFoldDB" id="A0A2M7FQA5"/>
<feature type="transmembrane region" description="Helical" evidence="7">
    <location>
        <begin position="13"/>
        <end position="32"/>
    </location>
</feature>
<protein>
    <recommendedName>
        <fullName evidence="10">Prolipoprotein diacylglyceryl transferase</fullName>
    </recommendedName>
</protein>
<feature type="transmembrane region" description="Helical" evidence="7">
    <location>
        <begin position="44"/>
        <end position="67"/>
    </location>
</feature>
<sequence length="252" mass="28058">MLPILMSIGPVKIFSYGVMLTLGLFIALYFWWKMGRDEHFDEIALFDGFFLSLLTYLVLGRVGYVLLNFESVGTLAHAIAFLAYPGLSGTVGIIGVSFFLFAFARAHNWNIWKIGDAYAVSLAIAIAFAGLGGILNGSNPGIEASWGLRYVGQSVKTAPVDLWIMIWGIVSFAIVSRVRKNFRFYTWYKAESSMAQDGLATLVFAMLIGVYFVVAWMLGMGNWQVGVVMLVGSAFFIYKRMGRRESTLWSKI</sequence>
<comment type="caution">
    <text evidence="8">The sequence shown here is derived from an EMBL/GenBank/DDBJ whole genome shotgun (WGS) entry which is preliminary data.</text>
</comment>
<evidence type="ECO:0000256" key="6">
    <source>
        <dbReference type="ARBA" id="ARBA00023136"/>
    </source>
</evidence>
<feature type="transmembrane region" description="Helical" evidence="7">
    <location>
        <begin position="223"/>
        <end position="241"/>
    </location>
</feature>
<dbReference type="PANTHER" id="PTHR30589">
    <property type="entry name" value="PROLIPOPROTEIN DIACYLGLYCERYL TRANSFERASE"/>
    <property type="match status" value="1"/>
</dbReference>
<evidence type="ECO:0000256" key="3">
    <source>
        <dbReference type="ARBA" id="ARBA00022679"/>
    </source>
</evidence>
<organism evidence="8 9">
    <name type="scientific">Candidatus Collierbacteria bacterium CG17_big_fil_post_rev_8_21_14_2_50_45_7</name>
    <dbReference type="NCBI Taxonomy" id="1974536"/>
    <lineage>
        <taxon>Bacteria</taxon>
        <taxon>Candidatus Collieribacteriota</taxon>
    </lineage>
</organism>
<evidence type="ECO:0000256" key="1">
    <source>
        <dbReference type="ARBA" id="ARBA00007150"/>
    </source>
</evidence>
<keyword evidence="2" id="KW-1003">Cell membrane</keyword>
<dbReference type="PANTHER" id="PTHR30589:SF0">
    <property type="entry name" value="PHOSPHATIDYLGLYCEROL--PROLIPOPROTEIN DIACYLGLYCERYL TRANSFERASE"/>
    <property type="match status" value="1"/>
</dbReference>
<feature type="transmembrane region" description="Helical" evidence="7">
    <location>
        <begin position="199"/>
        <end position="217"/>
    </location>
</feature>
<name>A0A2M7FQA5_9BACT</name>
<keyword evidence="5 7" id="KW-1133">Transmembrane helix</keyword>
<evidence type="ECO:0000313" key="8">
    <source>
        <dbReference type="EMBL" id="PIW07917.1"/>
    </source>
</evidence>
<keyword evidence="4 7" id="KW-0812">Transmembrane</keyword>
<dbReference type="GO" id="GO:0042158">
    <property type="term" value="P:lipoprotein biosynthetic process"/>
    <property type="evidence" value="ECO:0007669"/>
    <property type="project" value="InterPro"/>
</dbReference>
<evidence type="ECO:0000256" key="2">
    <source>
        <dbReference type="ARBA" id="ARBA00022475"/>
    </source>
</evidence>